<dbReference type="PANTHER" id="PTHR10974">
    <property type="entry name" value="FI08016P-RELATED"/>
    <property type="match status" value="1"/>
</dbReference>
<keyword evidence="1" id="KW-0812">Transmembrane</keyword>
<keyword evidence="1" id="KW-0472">Membrane</keyword>
<dbReference type="Proteomes" id="UP000050795">
    <property type="component" value="Unassembled WGS sequence"/>
</dbReference>
<evidence type="ECO:0000313" key="3">
    <source>
        <dbReference type="WBParaSite" id="TREG1_22420.1"/>
    </source>
</evidence>
<dbReference type="Pfam" id="PF02995">
    <property type="entry name" value="DUF229"/>
    <property type="match status" value="1"/>
</dbReference>
<dbReference type="CDD" id="cd16021">
    <property type="entry name" value="ALP_like"/>
    <property type="match status" value="1"/>
</dbReference>
<dbReference type="GO" id="GO:0005615">
    <property type="term" value="C:extracellular space"/>
    <property type="evidence" value="ECO:0007669"/>
    <property type="project" value="TreeGrafter"/>
</dbReference>
<dbReference type="AlphaFoldDB" id="A0AA85JH30"/>
<sequence length="802" mass="93356">MLRKIPYFKKTRILFCLLCMCVYTLLSSLIYLNNLNSLQIFNGVDLHTLKQNHLQNSKCSIPQMDLWPKQKDYKHRNEITLPVCKQTELFKSYSLVINKTLPIHEFISFHKGKLRIFQSNISLNNSHSPIICSLFPIKRLNDYQSIFLNAVEHIYHGYQSDWPMFMVLCQPKENILTSGLHFSWNNNNVRFNQLERLFICGSYPPIVKQEKTPTELPPSSDSNSNNNNDNKLMYNILLLGIDSISRLSAYRYFVKTMKFLQEINESATTMNIYNVIGDGTTVNLLGLLTGQLESELPESRKSYMKLNKNITNLKRDDNSTVLDSYPWIWREFSEFGNYVTHYIEDTPKWGTFQHRLCGFGALHTPTTSYGRPCLVAASQEEQYSGKILGCTMSRYTHQVLLESLTEFFSTYSHRPRFSLTFLSELIHENPAYGKLLDEDIEKLIKRIYYEDEEANNSTEHRPYSSEYPFANTLVILFSDHGPRMGDARLSVQGKLEERLPFMSIILPKRLREKWPEKSANIKHNQNRLVTLFDVHATLRDALINQLKWNNNNYNSGNNDYVSELIKKIHLKWKINPTRGLSLFNRIPIKRNCDDAYISSHWCVCLNWIPVLKDFSSSIIFSNPLIFKSTNAIINEINGIILKYKPHTTKNGQCSMINLYQIKSVEQAFLPKDMIRFIRSQDEDGRIPMFQEQYYSYWSPIYWLNQLNIFTGNSGENAGSIGNNNNNNNNAFIPGSILLRIHIIVKPEYAHFEATVKVNTTEENSLQAFSVLDISRIDIYEKYNWCLLDNELAEIKKYCICKK</sequence>
<evidence type="ECO:0000256" key="1">
    <source>
        <dbReference type="SAM" id="Phobius"/>
    </source>
</evidence>
<feature type="transmembrane region" description="Helical" evidence="1">
    <location>
        <begin position="12"/>
        <end position="32"/>
    </location>
</feature>
<evidence type="ECO:0000313" key="2">
    <source>
        <dbReference type="Proteomes" id="UP000050795"/>
    </source>
</evidence>
<dbReference type="SUPFAM" id="SSF53649">
    <property type="entry name" value="Alkaline phosphatase-like"/>
    <property type="match status" value="1"/>
</dbReference>
<proteinExistence type="predicted"/>
<dbReference type="PANTHER" id="PTHR10974:SF1">
    <property type="entry name" value="FI08016P-RELATED"/>
    <property type="match status" value="1"/>
</dbReference>
<dbReference type="WBParaSite" id="TREG1_22420.1">
    <property type="protein sequence ID" value="TREG1_22420.1"/>
    <property type="gene ID" value="TREG1_22420"/>
</dbReference>
<dbReference type="Gene3D" id="3.40.720.10">
    <property type="entry name" value="Alkaline Phosphatase, subunit A"/>
    <property type="match status" value="1"/>
</dbReference>
<organism evidence="2 3">
    <name type="scientific">Trichobilharzia regenti</name>
    <name type="common">Nasal bird schistosome</name>
    <dbReference type="NCBI Taxonomy" id="157069"/>
    <lineage>
        <taxon>Eukaryota</taxon>
        <taxon>Metazoa</taxon>
        <taxon>Spiralia</taxon>
        <taxon>Lophotrochozoa</taxon>
        <taxon>Platyhelminthes</taxon>
        <taxon>Trematoda</taxon>
        <taxon>Digenea</taxon>
        <taxon>Strigeidida</taxon>
        <taxon>Schistosomatoidea</taxon>
        <taxon>Schistosomatidae</taxon>
        <taxon>Trichobilharzia</taxon>
    </lineage>
</organism>
<keyword evidence="1" id="KW-1133">Transmembrane helix</keyword>
<reference evidence="2" key="1">
    <citation type="submission" date="2022-06" db="EMBL/GenBank/DDBJ databases">
        <authorList>
            <person name="Berger JAMES D."/>
            <person name="Berger JAMES D."/>
        </authorList>
    </citation>
    <scope>NUCLEOTIDE SEQUENCE [LARGE SCALE GENOMIC DNA]</scope>
</reference>
<dbReference type="InterPro" id="IPR004245">
    <property type="entry name" value="DUF229"/>
</dbReference>
<keyword evidence="2" id="KW-1185">Reference proteome</keyword>
<reference evidence="3" key="2">
    <citation type="submission" date="2023-11" db="UniProtKB">
        <authorList>
            <consortium name="WormBaseParasite"/>
        </authorList>
    </citation>
    <scope>IDENTIFICATION</scope>
</reference>
<dbReference type="FunFam" id="3.40.720.10:FF:000017">
    <property type="entry name" value="Predicted protein"/>
    <property type="match status" value="1"/>
</dbReference>
<dbReference type="InterPro" id="IPR017850">
    <property type="entry name" value="Alkaline_phosphatase_core_sf"/>
</dbReference>
<name>A0AA85JH30_TRIRE</name>
<protein>
    <submittedName>
        <fullName evidence="3">Uncharacterized protein</fullName>
    </submittedName>
</protein>
<accession>A0AA85JH30</accession>